<dbReference type="EnsemblPlants" id="MELO3C030546.2.1">
    <property type="protein sequence ID" value="MELO3C030546.2.1"/>
    <property type="gene ID" value="MELO3C030546.2"/>
</dbReference>
<organism evidence="1">
    <name type="scientific">Cucumis melo</name>
    <name type="common">Muskmelon</name>
    <dbReference type="NCBI Taxonomy" id="3656"/>
    <lineage>
        <taxon>Eukaryota</taxon>
        <taxon>Viridiplantae</taxon>
        <taxon>Streptophyta</taxon>
        <taxon>Embryophyta</taxon>
        <taxon>Tracheophyta</taxon>
        <taxon>Spermatophyta</taxon>
        <taxon>Magnoliopsida</taxon>
        <taxon>eudicotyledons</taxon>
        <taxon>Gunneridae</taxon>
        <taxon>Pentapetalae</taxon>
        <taxon>rosids</taxon>
        <taxon>fabids</taxon>
        <taxon>Cucurbitales</taxon>
        <taxon>Cucurbitaceae</taxon>
        <taxon>Benincaseae</taxon>
        <taxon>Cucumis</taxon>
    </lineage>
</organism>
<dbReference type="AlphaFoldDB" id="A0A9I9E965"/>
<proteinExistence type="predicted"/>
<dbReference type="Gramene" id="MELO3C030546.2.1">
    <property type="protein sequence ID" value="MELO3C030546.2.1"/>
    <property type="gene ID" value="MELO3C030546.2"/>
</dbReference>
<sequence>KKNVEIDFWIDYYKFQKKKEIHEFVRDKFEWKNDVNLKTLLDVFPSPFVEEIKKELCWDILKRVSMLKEFEEMMKDMKLMVFAEQSYII</sequence>
<name>A0A9I9E965_CUCME</name>
<evidence type="ECO:0000313" key="1">
    <source>
        <dbReference type="EnsemblPlants" id="MELO3C030546.2.1"/>
    </source>
</evidence>
<accession>A0A9I9E965</accession>
<reference evidence="1" key="1">
    <citation type="submission" date="2023-03" db="UniProtKB">
        <authorList>
            <consortium name="EnsemblPlants"/>
        </authorList>
    </citation>
    <scope>IDENTIFICATION</scope>
</reference>
<protein>
    <submittedName>
        <fullName evidence="1">Uncharacterized protein</fullName>
    </submittedName>
</protein>